<gene>
    <name evidence="4" type="primary">adk_27</name>
    <name evidence="4" type="ORF">SDC9_82465</name>
</gene>
<protein>
    <submittedName>
        <fullName evidence="4">Adenylate kinase</fullName>
        <ecNumber evidence="4">2.7.4.3</ecNumber>
    </submittedName>
</protein>
<dbReference type="PRINTS" id="PR00094">
    <property type="entry name" value="ADENYLTKNASE"/>
</dbReference>
<dbReference type="NCBIfam" id="NF011105">
    <property type="entry name" value="PRK14532.1"/>
    <property type="match status" value="1"/>
</dbReference>
<dbReference type="GO" id="GO:0005524">
    <property type="term" value="F:ATP binding"/>
    <property type="evidence" value="ECO:0007669"/>
    <property type="project" value="InterPro"/>
</dbReference>
<dbReference type="CDD" id="cd01428">
    <property type="entry name" value="ADK"/>
    <property type="match status" value="2"/>
</dbReference>
<sequence>MINIALFGPPGCGKGTQSKKLLEKYKLTYISTGDMLREEIANDTSLGKQAREVIEKGGLVDDDIIVQIIENKIKTNPEANGFLFDGFPRTVVQAYILEGLMLRMNTTLTSMICLEVPHDALVERLSERASRENRADDKSMDVINYRLKEYEDKTRPVAEFYMSMQKFHSVDGNGSLDVVFDRIDAIIQKALDSIWFNFIVFGPPGSGKGTQAKRIAQELNLVYVSTGSMLRQEIEDNTELGRMAKAYVDSGDIVPDEIAIRLIEEKINRHPDAKGYIFKGFPLTIAQAYILDGVLRKMGGKVTKVYNFQSPTLQNIKRLSKRAETENARSYDRSLDIIIHRLEVYEQRTSALFDYYSGKNLLKPIDATGDEEEVHQRLKTEIERAFKNLK</sequence>
<dbReference type="NCBIfam" id="NF011100">
    <property type="entry name" value="PRK14527.1"/>
    <property type="match status" value="2"/>
</dbReference>
<dbReference type="HAMAP" id="MF_00235">
    <property type="entry name" value="Adenylate_kinase_Adk"/>
    <property type="match status" value="2"/>
</dbReference>
<dbReference type="PANTHER" id="PTHR23359">
    <property type="entry name" value="NUCLEOTIDE KINASE"/>
    <property type="match status" value="1"/>
</dbReference>
<dbReference type="Gene3D" id="3.40.50.300">
    <property type="entry name" value="P-loop containing nucleotide triphosphate hydrolases"/>
    <property type="match status" value="2"/>
</dbReference>
<dbReference type="InterPro" id="IPR027417">
    <property type="entry name" value="P-loop_NTPase"/>
</dbReference>
<reference evidence="4" key="1">
    <citation type="submission" date="2019-08" db="EMBL/GenBank/DDBJ databases">
        <authorList>
            <person name="Kucharzyk K."/>
            <person name="Murdoch R.W."/>
            <person name="Higgins S."/>
            <person name="Loffler F."/>
        </authorList>
    </citation>
    <scope>NUCLEOTIDE SEQUENCE</scope>
</reference>
<dbReference type="InterPro" id="IPR033690">
    <property type="entry name" value="Adenylat_kinase_CS"/>
</dbReference>
<keyword evidence="2" id="KW-0547">Nucleotide-binding</keyword>
<dbReference type="NCBIfam" id="NF001381">
    <property type="entry name" value="PRK00279.1-3"/>
    <property type="match status" value="1"/>
</dbReference>
<dbReference type="GO" id="GO:0004017">
    <property type="term" value="F:AMP kinase activity"/>
    <property type="evidence" value="ECO:0007669"/>
    <property type="project" value="UniProtKB-EC"/>
</dbReference>
<dbReference type="PROSITE" id="PS00113">
    <property type="entry name" value="ADENYLATE_KINASE"/>
    <property type="match status" value="1"/>
</dbReference>
<dbReference type="AlphaFoldDB" id="A0A644Z781"/>
<dbReference type="EC" id="2.7.4.3" evidence="4"/>
<name>A0A644Z781_9ZZZZ</name>
<evidence type="ECO:0000256" key="3">
    <source>
        <dbReference type="ARBA" id="ARBA00022777"/>
    </source>
</evidence>
<dbReference type="EMBL" id="VSSQ01007424">
    <property type="protein sequence ID" value="MPM35871.1"/>
    <property type="molecule type" value="Genomic_DNA"/>
</dbReference>
<comment type="caution">
    <text evidence="4">The sequence shown here is derived from an EMBL/GenBank/DDBJ whole genome shotgun (WGS) entry which is preliminary data.</text>
</comment>
<evidence type="ECO:0000313" key="4">
    <source>
        <dbReference type="EMBL" id="MPM35871.1"/>
    </source>
</evidence>
<keyword evidence="1 4" id="KW-0808">Transferase</keyword>
<evidence type="ECO:0000256" key="2">
    <source>
        <dbReference type="ARBA" id="ARBA00022741"/>
    </source>
</evidence>
<dbReference type="Pfam" id="PF00406">
    <property type="entry name" value="ADK"/>
    <property type="match status" value="2"/>
</dbReference>
<dbReference type="InterPro" id="IPR000850">
    <property type="entry name" value="Adenylat/UMP-CMP_kin"/>
</dbReference>
<evidence type="ECO:0000256" key="1">
    <source>
        <dbReference type="ARBA" id="ARBA00022679"/>
    </source>
</evidence>
<keyword evidence="3 4" id="KW-0418">Kinase</keyword>
<accession>A0A644Z781</accession>
<proteinExistence type="inferred from homology"/>
<dbReference type="SUPFAM" id="SSF52540">
    <property type="entry name" value="P-loop containing nucleoside triphosphate hydrolases"/>
    <property type="match status" value="2"/>
</dbReference>
<organism evidence="4">
    <name type="scientific">bioreactor metagenome</name>
    <dbReference type="NCBI Taxonomy" id="1076179"/>
    <lineage>
        <taxon>unclassified sequences</taxon>
        <taxon>metagenomes</taxon>
        <taxon>ecological metagenomes</taxon>
    </lineage>
</organism>